<evidence type="ECO:0000256" key="1">
    <source>
        <dbReference type="ARBA" id="ARBA00004651"/>
    </source>
</evidence>
<keyword evidence="9" id="KW-1185">Reference proteome</keyword>
<evidence type="ECO:0000256" key="6">
    <source>
        <dbReference type="RuleBase" id="RU366058"/>
    </source>
</evidence>
<evidence type="ECO:0000256" key="5">
    <source>
        <dbReference type="ARBA" id="ARBA00023136"/>
    </source>
</evidence>
<gene>
    <name evidence="8" type="ORF">SAMN04488034_102545</name>
</gene>
<dbReference type="RefSeq" id="WP_093112839.1">
    <property type="nucleotide sequence ID" value="NZ_FNGG01000002.1"/>
</dbReference>
<dbReference type="Proteomes" id="UP000199448">
    <property type="component" value="Unassembled WGS sequence"/>
</dbReference>
<keyword evidence="4 6" id="KW-1133">Transmembrane helix</keyword>
<protein>
    <recommendedName>
        <fullName evidence="6">TVP38/TMEM64 family membrane protein</fullName>
    </recommendedName>
</protein>
<evidence type="ECO:0000256" key="2">
    <source>
        <dbReference type="ARBA" id="ARBA00022475"/>
    </source>
</evidence>
<feature type="transmembrane region" description="Helical" evidence="6">
    <location>
        <begin position="178"/>
        <end position="198"/>
    </location>
</feature>
<comment type="similarity">
    <text evidence="6">Belongs to the TVP38/TMEM64 family.</text>
</comment>
<dbReference type="PANTHER" id="PTHR12677:SF59">
    <property type="entry name" value="GOLGI APPARATUS MEMBRANE PROTEIN TVP38-RELATED"/>
    <property type="match status" value="1"/>
</dbReference>
<evidence type="ECO:0000313" key="9">
    <source>
        <dbReference type="Proteomes" id="UP000199448"/>
    </source>
</evidence>
<reference evidence="8 9" key="1">
    <citation type="submission" date="2016-10" db="EMBL/GenBank/DDBJ databases">
        <authorList>
            <person name="de Groot N.N."/>
        </authorList>
    </citation>
    <scope>NUCLEOTIDE SEQUENCE [LARGE SCALE GENOMIC DNA]</scope>
    <source>
        <strain evidence="8 9">DSM 23553</strain>
    </source>
</reference>
<accession>A0A1H5M3T0</accession>
<evidence type="ECO:0000259" key="7">
    <source>
        <dbReference type="Pfam" id="PF09335"/>
    </source>
</evidence>
<feature type="transmembrane region" description="Helical" evidence="6">
    <location>
        <begin position="15"/>
        <end position="34"/>
    </location>
</feature>
<evidence type="ECO:0000256" key="4">
    <source>
        <dbReference type="ARBA" id="ARBA00022989"/>
    </source>
</evidence>
<dbReference type="PANTHER" id="PTHR12677">
    <property type="entry name" value="GOLGI APPARATUS MEMBRANE PROTEIN TVP38-RELATED"/>
    <property type="match status" value="1"/>
</dbReference>
<dbReference type="EMBL" id="FNUG01000002">
    <property type="protein sequence ID" value="SEE83962.1"/>
    <property type="molecule type" value="Genomic_DNA"/>
</dbReference>
<proteinExistence type="inferred from homology"/>
<evidence type="ECO:0000256" key="3">
    <source>
        <dbReference type="ARBA" id="ARBA00022692"/>
    </source>
</evidence>
<evidence type="ECO:0000313" key="8">
    <source>
        <dbReference type="EMBL" id="SEE83962.1"/>
    </source>
</evidence>
<feature type="transmembrane region" description="Helical" evidence="6">
    <location>
        <begin position="210"/>
        <end position="227"/>
    </location>
</feature>
<keyword evidence="3 6" id="KW-0812">Transmembrane</keyword>
<dbReference type="OrthoDB" id="9812980at2"/>
<dbReference type="GO" id="GO:0005886">
    <property type="term" value="C:plasma membrane"/>
    <property type="evidence" value="ECO:0007669"/>
    <property type="project" value="UniProtKB-SubCell"/>
</dbReference>
<organism evidence="8 9">
    <name type="scientific">Salinimicrobium catena</name>
    <dbReference type="NCBI Taxonomy" id="390640"/>
    <lineage>
        <taxon>Bacteria</taxon>
        <taxon>Pseudomonadati</taxon>
        <taxon>Bacteroidota</taxon>
        <taxon>Flavobacteriia</taxon>
        <taxon>Flavobacteriales</taxon>
        <taxon>Flavobacteriaceae</taxon>
        <taxon>Salinimicrobium</taxon>
    </lineage>
</organism>
<keyword evidence="2 6" id="KW-1003">Cell membrane</keyword>
<keyword evidence="5 6" id="KW-0472">Membrane</keyword>
<dbReference type="Pfam" id="PF09335">
    <property type="entry name" value="VTT_dom"/>
    <property type="match status" value="1"/>
</dbReference>
<feature type="domain" description="VTT" evidence="7">
    <location>
        <begin position="84"/>
        <end position="200"/>
    </location>
</feature>
<dbReference type="STRING" id="390640.SAMN04488034_102545"/>
<dbReference type="InterPro" id="IPR032816">
    <property type="entry name" value="VTT_dom"/>
</dbReference>
<sequence length="236" mass="26655">MPETIETTSVKKSKAPLYISIGIIAAVILSYFFIPQVQEFLDKGWSVLTSGDKQRTQQWVAQFGWFGPLVIILTMIVQMFLIVIPTPILMVVAIIAYGPVWGSLILFTAIFLASSFGYFIGRYFGPVIVEKLIGPKSEKKISSFIEDYGFWTVIVIRLSPFLSNDAISFVGGVLKMGYWKFIGATMIGISPLIIFIAYLGGDYERLKTGLIWTSVVSLMLFILFVWWDKKKRKHKP</sequence>
<dbReference type="AlphaFoldDB" id="A0A1H5M3T0"/>
<dbReference type="InterPro" id="IPR015414">
    <property type="entry name" value="TMEM64"/>
</dbReference>
<feature type="transmembrane region" description="Helical" evidence="6">
    <location>
        <begin position="63"/>
        <end position="95"/>
    </location>
</feature>
<name>A0A1H5M3T0_9FLAO</name>
<feature type="transmembrane region" description="Helical" evidence="6">
    <location>
        <begin position="101"/>
        <end position="121"/>
    </location>
</feature>
<comment type="subcellular location">
    <subcellularLocation>
        <location evidence="1 6">Cell membrane</location>
        <topology evidence="1 6">Multi-pass membrane protein</topology>
    </subcellularLocation>
</comment>